<accession>A0AAV8YPP5</accession>
<dbReference type="EMBL" id="JANEYF010001958">
    <property type="protein sequence ID" value="KAJ8953682.1"/>
    <property type="molecule type" value="Genomic_DNA"/>
</dbReference>
<comment type="caution">
    <text evidence="1">The sequence shown here is derived from an EMBL/GenBank/DDBJ whole genome shotgun (WGS) entry which is preliminary data.</text>
</comment>
<organism evidence="1 2">
    <name type="scientific">Rhamnusium bicolor</name>
    <dbReference type="NCBI Taxonomy" id="1586634"/>
    <lineage>
        <taxon>Eukaryota</taxon>
        <taxon>Metazoa</taxon>
        <taxon>Ecdysozoa</taxon>
        <taxon>Arthropoda</taxon>
        <taxon>Hexapoda</taxon>
        <taxon>Insecta</taxon>
        <taxon>Pterygota</taxon>
        <taxon>Neoptera</taxon>
        <taxon>Endopterygota</taxon>
        <taxon>Coleoptera</taxon>
        <taxon>Polyphaga</taxon>
        <taxon>Cucujiformia</taxon>
        <taxon>Chrysomeloidea</taxon>
        <taxon>Cerambycidae</taxon>
        <taxon>Lepturinae</taxon>
        <taxon>Rhagiini</taxon>
        <taxon>Rhamnusium</taxon>
    </lineage>
</organism>
<evidence type="ECO:0008006" key="3">
    <source>
        <dbReference type="Google" id="ProtNLM"/>
    </source>
</evidence>
<name>A0AAV8YPP5_9CUCU</name>
<evidence type="ECO:0000313" key="1">
    <source>
        <dbReference type="EMBL" id="KAJ8953682.1"/>
    </source>
</evidence>
<gene>
    <name evidence="1" type="ORF">NQ314_007290</name>
</gene>
<protein>
    <recommendedName>
        <fullName evidence="3">Saposin B-type domain-containing protein</fullName>
    </recommendedName>
</protein>
<keyword evidence="2" id="KW-1185">Reference proteome</keyword>
<dbReference type="Proteomes" id="UP001162156">
    <property type="component" value="Unassembled WGS sequence"/>
</dbReference>
<reference evidence="1" key="1">
    <citation type="journal article" date="2023" name="Insect Mol. Biol.">
        <title>Genome sequencing provides insights into the evolution of gene families encoding plant cell wall-degrading enzymes in longhorned beetles.</title>
        <authorList>
            <person name="Shin N.R."/>
            <person name="Okamura Y."/>
            <person name="Kirsch R."/>
            <person name="Pauchet Y."/>
        </authorList>
    </citation>
    <scope>NUCLEOTIDE SEQUENCE</scope>
    <source>
        <strain evidence="1">RBIC_L_NR</strain>
    </source>
</reference>
<evidence type="ECO:0000313" key="2">
    <source>
        <dbReference type="Proteomes" id="UP001162156"/>
    </source>
</evidence>
<dbReference type="AlphaFoldDB" id="A0AAV8YPP5"/>
<proteinExistence type="predicted"/>
<sequence>MNLMDLYLNNMMANALNEKTTLDGCLCYSKDFAAYQTCMTLVRQNMTDQLMTILITNFISIVETDCNTLILQNCVPE</sequence>